<name>A0A437GZZ2_9SPHN</name>
<gene>
    <name evidence="3" type="ORF">EKN06_01625</name>
</gene>
<keyword evidence="1" id="KW-1133">Transmembrane helix</keyword>
<dbReference type="RefSeq" id="WP_127611935.1">
    <property type="nucleotide sequence ID" value="NZ_RXOL01000001.1"/>
</dbReference>
<comment type="caution">
    <text evidence="3">The sequence shown here is derived from an EMBL/GenBank/DDBJ whole genome shotgun (WGS) entry which is preliminary data.</text>
</comment>
<dbReference type="OrthoDB" id="7278355at2"/>
<dbReference type="Proteomes" id="UP000283003">
    <property type="component" value="Unassembled WGS sequence"/>
</dbReference>
<dbReference type="NCBIfam" id="NF047864">
    <property type="entry name" value="CBU_0592_membra"/>
    <property type="match status" value="1"/>
</dbReference>
<evidence type="ECO:0000259" key="2">
    <source>
        <dbReference type="Pfam" id="PF26604"/>
    </source>
</evidence>
<evidence type="ECO:0000313" key="4">
    <source>
        <dbReference type="Proteomes" id="UP000283003"/>
    </source>
</evidence>
<dbReference type="AlphaFoldDB" id="A0A437GZZ2"/>
<feature type="transmembrane region" description="Helical" evidence="1">
    <location>
        <begin position="6"/>
        <end position="26"/>
    </location>
</feature>
<keyword evidence="1" id="KW-0472">Membrane</keyword>
<accession>A0A437GZZ2</accession>
<feature type="transmembrane region" description="Helical" evidence="1">
    <location>
        <begin position="61"/>
        <end position="79"/>
    </location>
</feature>
<keyword evidence="1" id="KW-0812">Transmembrane</keyword>
<evidence type="ECO:0000313" key="3">
    <source>
        <dbReference type="EMBL" id="RVQ68946.1"/>
    </source>
</evidence>
<feature type="domain" description="CBU-0592-like" evidence="2">
    <location>
        <begin position="9"/>
        <end position="81"/>
    </location>
</feature>
<keyword evidence="4" id="KW-1185">Reference proteome</keyword>
<reference evidence="3 4" key="1">
    <citation type="submission" date="2018-12" db="EMBL/GenBank/DDBJ databases">
        <title>Croceicoccus ponticola sp. nov., a lipolytic bacterium isolated from seawater.</title>
        <authorList>
            <person name="Yoon J.-H."/>
        </authorList>
    </citation>
    <scope>NUCLEOTIDE SEQUENCE [LARGE SCALE GENOMIC DNA]</scope>
    <source>
        <strain evidence="3 4">GM-16</strain>
    </source>
</reference>
<dbReference type="InterPro" id="IPR058058">
    <property type="entry name" value="CBU_0592-like"/>
</dbReference>
<dbReference type="EMBL" id="RXOL01000001">
    <property type="protein sequence ID" value="RVQ68946.1"/>
    <property type="molecule type" value="Genomic_DNA"/>
</dbReference>
<proteinExistence type="predicted"/>
<evidence type="ECO:0000256" key="1">
    <source>
        <dbReference type="SAM" id="Phobius"/>
    </source>
</evidence>
<organism evidence="3 4">
    <name type="scientific">Croceicoccus ponticola</name>
    <dbReference type="NCBI Taxonomy" id="2217664"/>
    <lineage>
        <taxon>Bacteria</taxon>
        <taxon>Pseudomonadati</taxon>
        <taxon>Pseudomonadota</taxon>
        <taxon>Alphaproteobacteria</taxon>
        <taxon>Sphingomonadales</taxon>
        <taxon>Erythrobacteraceae</taxon>
        <taxon>Croceicoccus</taxon>
    </lineage>
</organism>
<protein>
    <submittedName>
        <fullName evidence="3">Permease</fullName>
    </submittedName>
</protein>
<dbReference type="Pfam" id="PF26604">
    <property type="entry name" value="CBU_0592"/>
    <property type="match status" value="1"/>
</dbReference>
<sequence>MIVTVDWPNLIGFLGMACIIFAYAYMTARKDPDPYIQHGVNLAGAALLTVSLYYHPNLPSLVLEGFWAAIAIWGLIKTARTKSAARRQNSA</sequence>